<feature type="domain" description="Four-carbon acid sugar kinase nucleotide binding" evidence="8">
    <location>
        <begin position="241"/>
        <end position="402"/>
    </location>
</feature>
<sequence length="409" mass="44444">MSQNCLLVVADDLTGANDTGVMFAEKGYSTILKTNSRLLNKTDFSQADVFTVSTDTRASRENAAEITFSAIQAASGISQLYLKIDSTMRGSVQYQIDGALKAWKTRYPNAKAIICSAYPEMGRTIEKGILYVNGIPVTDTPSGKDVICPVTSSIMTDLLPNAEQVSFSTEQELLQKVQSSTLEQIVVDAKTENDLEIIARVIERLGKSVIPVGSAGLANKLKLQTLPSSNNKRALTHGRSLILVTSIHETSQNQVDEYIAHNGGDSIVFNPSPSQLLNHKISAKALREQLNALITSSEADVIIRANPTKVVSAENDINMIARTLAKDLAELSLYCLNHKHFDHLILFGGDGAATLLEQMNVTEMKLLYSIVPGVPVCQIQNGQYENLTVMTKSGGFGNNHLLSDIMKLN</sequence>
<keyword evidence="3" id="KW-0547">Nucleotide-binding</keyword>
<dbReference type="GO" id="GO:0005524">
    <property type="term" value="F:ATP binding"/>
    <property type="evidence" value="ECO:0007669"/>
    <property type="project" value="UniProtKB-KW"/>
</dbReference>
<evidence type="ECO:0000259" key="7">
    <source>
        <dbReference type="Pfam" id="PF07005"/>
    </source>
</evidence>
<dbReference type="GeneID" id="77262811"/>
<dbReference type="OrthoDB" id="191465at2"/>
<dbReference type="Gene3D" id="3.40.980.20">
    <property type="entry name" value="Four-carbon acid sugar kinase, nucleotide binding domain"/>
    <property type="match status" value="1"/>
</dbReference>
<gene>
    <name evidence="9" type="ORF">INT80_03825</name>
    <name evidence="11" type="ORF">NCTC11413_01641</name>
    <name evidence="10" type="ORF">QV03_04565</name>
</gene>
<dbReference type="EMBL" id="JADION010000008">
    <property type="protein sequence ID" value="MBF4102360.1"/>
    <property type="molecule type" value="Genomic_DNA"/>
</dbReference>
<evidence type="ECO:0000313" key="13">
    <source>
        <dbReference type="Proteomes" id="UP000254232"/>
    </source>
</evidence>
<dbReference type="InterPro" id="IPR042213">
    <property type="entry name" value="NBD_C_sf"/>
</dbReference>
<reference evidence="11 13" key="2">
    <citation type="submission" date="2018-06" db="EMBL/GenBank/DDBJ databases">
        <authorList>
            <consortium name="Pathogen Informatics"/>
            <person name="Doyle S."/>
        </authorList>
    </citation>
    <scope>NUCLEOTIDE SEQUENCE [LARGE SCALE GENOMIC DNA]</scope>
    <source>
        <strain evidence="11 13">NCTC11413</strain>
    </source>
</reference>
<evidence type="ECO:0000259" key="8">
    <source>
        <dbReference type="Pfam" id="PF17042"/>
    </source>
</evidence>
<dbReference type="Proteomes" id="UP000092643">
    <property type="component" value="Unassembled WGS sequence"/>
</dbReference>
<reference evidence="9" key="3">
    <citation type="submission" date="2020-11" db="EMBL/GenBank/DDBJ databases">
        <title>Gallibacterium anatis 1637, full genome, WGS.</title>
        <authorList>
            <person name="Laishevtcev A.I."/>
            <person name="Yakimova E.A."/>
            <person name="Petkovich D."/>
            <person name="Stepanova T.V."/>
            <person name="Kalendr R.S."/>
            <person name="Rubalsky E.O."/>
            <person name="Zulkarneev E.R."/>
            <person name="Aleshkin A.V."/>
        </authorList>
    </citation>
    <scope>NUCLEOTIDE SEQUENCE</scope>
    <source>
        <strain evidence="9">1637</strain>
    </source>
</reference>
<dbReference type="Proteomes" id="UP000254232">
    <property type="component" value="Unassembled WGS sequence"/>
</dbReference>
<keyword evidence="6" id="KW-0119">Carbohydrate metabolism</keyword>
<evidence type="ECO:0000313" key="10">
    <source>
        <dbReference type="EMBL" id="OBW99055.1"/>
    </source>
</evidence>
<evidence type="ECO:0000256" key="3">
    <source>
        <dbReference type="ARBA" id="ARBA00022741"/>
    </source>
</evidence>
<dbReference type="EMBL" id="UGGZ01000001">
    <property type="protein sequence ID" value="STO38508.1"/>
    <property type="molecule type" value="Genomic_DNA"/>
</dbReference>
<dbReference type="InterPro" id="IPR031475">
    <property type="entry name" value="NBD_C"/>
</dbReference>
<dbReference type="EMBL" id="JTJO01000025">
    <property type="protein sequence ID" value="OBW99055.1"/>
    <property type="molecule type" value="Genomic_DNA"/>
</dbReference>
<dbReference type="AlphaFoldDB" id="A0A1A7PB80"/>
<evidence type="ECO:0000256" key="6">
    <source>
        <dbReference type="ARBA" id="ARBA00023277"/>
    </source>
</evidence>
<evidence type="ECO:0000256" key="2">
    <source>
        <dbReference type="ARBA" id="ARBA00022679"/>
    </source>
</evidence>
<evidence type="ECO:0000313" key="12">
    <source>
        <dbReference type="Proteomes" id="UP000092643"/>
    </source>
</evidence>
<dbReference type="RefSeq" id="WP_018345535.1">
    <property type="nucleotide sequence ID" value="NZ_JBLODE010000001.1"/>
</dbReference>
<dbReference type="Pfam" id="PF07005">
    <property type="entry name" value="SBD_N"/>
    <property type="match status" value="1"/>
</dbReference>
<evidence type="ECO:0000256" key="5">
    <source>
        <dbReference type="ARBA" id="ARBA00022840"/>
    </source>
</evidence>
<protein>
    <submittedName>
        <fullName evidence="9">Four-carbon acid sugar kinase family protein</fullName>
    </submittedName>
    <submittedName>
        <fullName evidence="11">Uncharacterized protein conserved in bacteria</fullName>
    </submittedName>
</protein>
<evidence type="ECO:0000256" key="1">
    <source>
        <dbReference type="ARBA" id="ARBA00005715"/>
    </source>
</evidence>
<dbReference type="InterPro" id="IPR010737">
    <property type="entry name" value="4-carb_acid_sugar_kinase_N"/>
</dbReference>
<keyword evidence="5" id="KW-0067">ATP-binding</keyword>
<feature type="domain" description="Four-carbon acid sugar kinase N-terminal" evidence="7">
    <location>
        <begin position="6"/>
        <end position="221"/>
    </location>
</feature>
<dbReference type="PATRIC" id="fig|750.21.peg.194"/>
<evidence type="ECO:0000313" key="9">
    <source>
        <dbReference type="EMBL" id="MBF4102360.1"/>
    </source>
</evidence>
<proteinExistence type="inferred from homology"/>
<keyword evidence="4 9" id="KW-0418">Kinase</keyword>
<evidence type="ECO:0000256" key="4">
    <source>
        <dbReference type="ARBA" id="ARBA00022777"/>
    </source>
</evidence>
<name>A0A1A7PB80_9PAST</name>
<dbReference type="Pfam" id="PF17042">
    <property type="entry name" value="NBD_C"/>
    <property type="match status" value="1"/>
</dbReference>
<dbReference type="GO" id="GO:0016301">
    <property type="term" value="F:kinase activity"/>
    <property type="evidence" value="ECO:0007669"/>
    <property type="project" value="UniProtKB-KW"/>
</dbReference>
<organism evidence="10 12">
    <name type="scientific">Gallibacterium anatis</name>
    <dbReference type="NCBI Taxonomy" id="750"/>
    <lineage>
        <taxon>Bacteria</taxon>
        <taxon>Pseudomonadati</taxon>
        <taxon>Pseudomonadota</taxon>
        <taxon>Gammaproteobacteria</taxon>
        <taxon>Pasteurellales</taxon>
        <taxon>Pasteurellaceae</taxon>
        <taxon>Gallibacterium</taxon>
    </lineage>
</organism>
<accession>A0A1A7PB80</accession>
<dbReference type="SUPFAM" id="SSF142764">
    <property type="entry name" value="YgbK-like"/>
    <property type="match status" value="1"/>
</dbReference>
<dbReference type="InterPro" id="IPR037051">
    <property type="entry name" value="4-carb_acid_sugar_kinase_N_sf"/>
</dbReference>
<comment type="similarity">
    <text evidence="1">Belongs to the four-carbon acid sugar kinase family.</text>
</comment>
<keyword evidence="2" id="KW-0808">Transferase</keyword>
<dbReference type="Gene3D" id="3.40.50.10840">
    <property type="entry name" value="Putative sugar-binding, N-terminal domain"/>
    <property type="match status" value="1"/>
</dbReference>
<reference evidence="10 12" key="1">
    <citation type="submission" date="2014-11" db="EMBL/GenBank/DDBJ databases">
        <title>Pan-genome of Gallibacterium spp.</title>
        <authorList>
            <person name="Kudirkiene E."/>
            <person name="Bojesen A.M."/>
        </authorList>
    </citation>
    <scope>NUCLEOTIDE SEQUENCE [LARGE SCALE GENOMIC DNA]</scope>
    <source>
        <strain evidence="10 12">F 279</strain>
    </source>
</reference>
<evidence type="ECO:0000313" key="11">
    <source>
        <dbReference type="EMBL" id="STO38508.1"/>
    </source>
</evidence>